<evidence type="ECO:0000256" key="4">
    <source>
        <dbReference type="ARBA" id="ARBA00022989"/>
    </source>
</evidence>
<dbReference type="PANTHER" id="PTHR43701">
    <property type="entry name" value="MEMBRANE TRANSPORTER PROTEIN MJ0441-RELATED"/>
    <property type="match status" value="1"/>
</dbReference>
<feature type="transmembrane region" description="Helical" evidence="6">
    <location>
        <begin position="98"/>
        <end position="116"/>
    </location>
</feature>
<evidence type="ECO:0000313" key="8">
    <source>
        <dbReference type="Proteomes" id="UP000650466"/>
    </source>
</evidence>
<feature type="transmembrane region" description="Helical" evidence="6">
    <location>
        <begin position="232"/>
        <end position="250"/>
    </location>
</feature>
<dbReference type="RefSeq" id="WP_188178157.1">
    <property type="nucleotide sequence ID" value="NZ_JACVVD010000019.1"/>
</dbReference>
<evidence type="ECO:0000313" key="7">
    <source>
        <dbReference type="EMBL" id="MBD0384377.1"/>
    </source>
</evidence>
<feature type="transmembrane region" description="Helical" evidence="6">
    <location>
        <begin position="29"/>
        <end position="51"/>
    </location>
</feature>
<evidence type="ECO:0000256" key="1">
    <source>
        <dbReference type="ARBA" id="ARBA00004141"/>
    </source>
</evidence>
<proteinExistence type="inferred from homology"/>
<gene>
    <name evidence="7" type="ORF">ICC18_30495</name>
</gene>
<dbReference type="EMBL" id="JACVVD010000019">
    <property type="protein sequence ID" value="MBD0384377.1"/>
    <property type="molecule type" value="Genomic_DNA"/>
</dbReference>
<feature type="transmembrane region" description="Helical" evidence="6">
    <location>
        <begin position="262"/>
        <end position="281"/>
    </location>
</feature>
<dbReference type="Proteomes" id="UP000650466">
    <property type="component" value="Unassembled WGS sequence"/>
</dbReference>
<comment type="subcellular location">
    <subcellularLocation>
        <location evidence="6">Cell membrane</location>
        <topology evidence="6">Multi-pass membrane protein</topology>
    </subcellularLocation>
    <subcellularLocation>
        <location evidence="1">Membrane</location>
        <topology evidence="1">Multi-pass membrane protein</topology>
    </subcellularLocation>
</comment>
<feature type="transmembrane region" description="Helical" evidence="6">
    <location>
        <begin position="137"/>
        <end position="159"/>
    </location>
</feature>
<dbReference type="InterPro" id="IPR002781">
    <property type="entry name" value="TM_pro_TauE-like"/>
</dbReference>
<keyword evidence="3 6" id="KW-0812">Transmembrane</keyword>
<evidence type="ECO:0000256" key="5">
    <source>
        <dbReference type="ARBA" id="ARBA00023136"/>
    </source>
</evidence>
<evidence type="ECO:0000256" key="2">
    <source>
        <dbReference type="ARBA" id="ARBA00009142"/>
    </source>
</evidence>
<keyword evidence="6" id="KW-1003">Cell membrane</keyword>
<protein>
    <recommendedName>
        <fullName evidence="6">Probable membrane transporter protein</fullName>
    </recommendedName>
</protein>
<dbReference type="GO" id="GO:0005886">
    <property type="term" value="C:plasma membrane"/>
    <property type="evidence" value="ECO:0007669"/>
    <property type="project" value="UniProtKB-SubCell"/>
</dbReference>
<feature type="transmembrane region" description="Helical" evidence="6">
    <location>
        <begin position="72"/>
        <end position="92"/>
    </location>
</feature>
<keyword evidence="5 6" id="KW-0472">Membrane</keyword>
<reference evidence="7" key="1">
    <citation type="submission" date="2020-09" db="EMBL/GenBank/DDBJ databases">
        <title>Draft Genome Sequence of Paenibacillus sp. WST5.</title>
        <authorList>
            <person name="Bao Z."/>
        </authorList>
    </citation>
    <scope>NUCLEOTIDE SEQUENCE</scope>
    <source>
        <strain evidence="7">WST5</strain>
    </source>
</reference>
<dbReference type="AlphaFoldDB" id="A0A926KUE3"/>
<dbReference type="PANTHER" id="PTHR43701:SF12">
    <property type="entry name" value="MEMBRANE TRANSPORTER PROTEIN YTNM-RELATED"/>
    <property type="match status" value="1"/>
</dbReference>
<organism evidence="7 8">
    <name type="scientific">Paenibacillus sedimenti</name>
    <dbReference type="NCBI Taxonomy" id="2770274"/>
    <lineage>
        <taxon>Bacteria</taxon>
        <taxon>Bacillati</taxon>
        <taxon>Bacillota</taxon>
        <taxon>Bacilli</taxon>
        <taxon>Bacillales</taxon>
        <taxon>Paenibacillaceae</taxon>
        <taxon>Paenibacillus</taxon>
    </lineage>
</organism>
<comment type="caution">
    <text evidence="7">The sequence shown here is derived from an EMBL/GenBank/DDBJ whole genome shotgun (WGS) entry which is preliminary data.</text>
</comment>
<evidence type="ECO:0000256" key="6">
    <source>
        <dbReference type="RuleBase" id="RU363041"/>
    </source>
</evidence>
<dbReference type="Pfam" id="PF01925">
    <property type="entry name" value="TauE"/>
    <property type="match status" value="1"/>
</dbReference>
<comment type="similarity">
    <text evidence="2 6">Belongs to the 4-toluene sulfonate uptake permease (TSUP) (TC 2.A.102) family.</text>
</comment>
<keyword evidence="4 6" id="KW-1133">Transmembrane helix</keyword>
<feature type="transmembrane region" description="Helical" evidence="6">
    <location>
        <begin position="205"/>
        <end position="226"/>
    </location>
</feature>
<feature type="transmembrane region" description="Helical" evidence="6">
    <location>
        <begin position="179"/>
        <end position="198"/>
    </location>
</feature>
<accession>A0A926KUE3</accession>
<dbReference type="InterPro" id="IPR051598">
    <property type="entry name" value="TSUP/Inactive_protease-like"/>
</dbReference>
<keyword evidence="8" id="KW-1185">Reference proteome</keyword>
<evidence type="ECO:0000256" key="3">
    <source>
        <dbReference type="ARBA" id="ARBA00022692"/>
    </source>
</evidence>
<sequence>MRKLIIFSIIGFFAQLVDGSLGMAFGATSASLLLLFGVAPAVVSASIHMAEIGTTAASGATHLYFKNVDRSILLKLIVPGSISAFVGAAFLSSVPGGVIKPFIAVMLTLLGVYILFRFLGNKQSSENIAAPKYGKKFLIPLGLVGGFFDAVGGGGWGPITTPALLAKKGASPRKVVGTVATSEFAIALSATIGFLLFLGWEQFNLIWVAAFVIGGVLAAPIAAYLVKVIPSYMLGVLVGGFIILTNLRTLIQSSGLQVNTALVYGIALMLWAVAITYQISVNKPAKVQGWMERS</sequence>
<name>A0A926KUE3_9BACL</name>